<dbReference type="WBParaSite" id="PEQ_0001276201-mRNA-1">
    <property type="protein sequence ID" value="PEQ_0001276201-mRNA-1"/>
    <property type="gene ID" value="PEQ_0001276201"/>
</dbReference>
<protein>
    <submittedName>
        <fullName evidence="2">Uncharacterized protein</fullName>
    </submittedName>
</protein>
<organism evidence="1 2">
    <name type="scientific">Parascaris equorum</name>
    <name type="common">Equine roundworm</name>
    <dbReference type="NCBI Taxonomy" id="6256"/>
    <lineage>
        <taxon>Eukaryota</taxon>
        <taxon>Metazoa</taxon>
        <taxon>Ecdysozoa</taxon>
        <taxon>Nematoda</taxon>
        <taxon>Chromadorea</taxon>
        <taxon>Rhabditida</taxon>
        <taxon>Spirurina</taxon>
        <taxon>Ascaridomorpha</taxon>
        <taxon>Ascaridoidea</taxon>
        <taxon>Ascarididae</taxon>
        <taxon>Parascaris</taxon>
    </lineage>
</organism>
<name>A0A914S356_PAREQ</name>
<proteinExistence type="predicted"/>
<sequence length="69" mass="7783">MQPQRQKTFLPLLHGRPIPLVFCSNEKLNVAFIFTSERSNCSILSTSTMCENIVANFCGIYGTVLLLYL</sequence>
<keyword evidence="1" id="KW-1185">Reference proteome</keyword>
<evidence type="ECO:0000313" key="2">
    <source>
        <dbReference type="WBParaSite" id="PEQ_0001276201-mRNA-1"/>
    </source>
</evidence>
<accession>A0A914S356</accession>
<dbReference type="Proteomes" id="UP000887564">
    <property type="component" value="Unplaced"/>
</dbReference>
<evidence type="ECO:0000313" key="1">
    <source>
        <dbReference type="Proteomes" id="UP000887564"/>
    </source>
</evidence>
<dbReference type="AlphaFoldDB" id="A0A914S356"/>
<reference evidence="2" key="1">
    <citation type="submission" date="2022-11" db="UniProtKB">
        <authorList>
            <consortium name="WormBaseParasite"/>
        </authorList>
    </citation>
    <scope>IDENTIFICATION</scope>
</reference>